<organism evidence="1 2">
    <name type="scientific">Parapedobacter defluvii</name>
    <dbReference type="NCBI Taxonomy" id="2045106"/>
    <lineage>
        <taxon>Bacteria</taxon>
        <taxon>Pseudomonadati</taxon>
        <taxon>Bacteroidota</taxon>
        <taxon>Sphingobacteriia</taxon>
        <taxon>Sphingobacteriales</taxon>
        <taxon>Sphingobacteriaceae</taxon>
        <taxon>Parapedobacter</taxon>
    </lineage>
</organism>
<dbReference type="EMBL" id="BMIK01000015">
    <property type="protein sequence ID" value="GGC40025.1"/>
    <property type="molecule type" value="Genomic_DNA"/>
</dbReference>
<keyword evidence="2" id="KW-1185">Reference proteome</keyword>
<comment type="caution">
    <text evidence="1">The sequence shown here is derived from an EMBL/GenBank/DDBJ whole genome shotgun (WGS) entry which is preliminary data.</text>
</comment>
<evidence type="ECO:0000313" key="2">
    <source>
        <dbReference type="Proteomes" id="UP000597338"/>
    </source>
</evidence>
<sequence>MPIGILEVSRIASLKGIRGGFDDRGKFDTILQTKEGHGSIFVFLPRDTDGWGYFQYMIQMYG</sequence>
<evidence type="ECO:0000313" key="1">
    <source>
        <dbReference type="EMBL" id="GGC40025.1"/>
    </source>
</evidence>
<accession>A0ABQ1MJ51</accession>
<gene>
    <name evidence="1" type="ORF">GCM10011386_35130</name>
</gene>
<dbReference type="Proteomes" id="UP000597338">
    <property type="component" value="Unassembled WGS sequence"/>
</dbReference>
<reference evidence="2" key="1">
    <citation type="journal article" date="2019" name="Int. J. Syst. Evol. Microbiol.">
        <title>The Global Catalogue of Microorganisms (GCM) 10K type strain sequencing project: providing services to taxonomists for standard genome sequencing and annotation.</title>
        <authorList>
            <consortium name="The Broad Institute Genomics Platform"/>
            <consortium name="The Broad Institute Genome Sequencing Center for Infectious Disease"/>
            <person name="Wu L."/>
            <person name="Ma J."/>
        </authorList>
    </citation>
    <scope>NUCLEOTIDE SEQUENCE [LARGE SCALE GENOMIC DNA]</scope>
    <source>
        <strain evidence="2">CGMCC 1.15342</strain>
    </source>
</reference>
<proteinExistence type="predicted"/>
<name>A0ABQ1MJ51_9SPHI</name>
<dbReference type="RefSeq" id="WP_188752777.1">
    <property type="nucleotide sequence ID" value="NZ_BMIK01000015.1"/>
</dbReference>
<protein>
    <submittedName>
        <fullName evidence="1">Uncharacterized protein</fullName>
    </submittedName>
</protein>